<dbReference type="FunFam" id="3.30.420.40:FF:000097">
    <property type="entry name" value="tRNA threonylcarbamoyladenosine biosynthesis protein TsaB"/>
    <property type="match status" value="1"/>
</dbReference>
<protein>
    <recommendedName>
        <fullName evidence="3">tRNA threonylcarbamoyladenosine biosynthesis protein TsaB</fullName>
    </recommendedName>
    <alternativeName>
        <fullName evidence="6">t(6)A37 threonylcarbamoyladenosine biosynthesis protein TsaB</fullName>
    </alternativeName>
</protein>
<sequence>MKLLALDTSSEGCSAALWLDGRVTERFEVAPRGHTRLLMPMVRELCAEQGLSPTDLDALAFARGPGSFTGLRIATGVVQGLAWGLDILVVPVSSLAAVALAAIETHALQEGDCIAVAFDARMGEVYWGVFRCEAGLPVLLSEERVCPPDAVTLPTDLSGNWYGAGQGWTLKEQMPGEFVERLSAIDDTLLPAAAQVAKLGEQGMANGLAVPAEQAQPVYIRDEVAWKKLPGRE</sequence>
<dbReference type="Pfam" id="PF00814">
    <property type="entry name" value="TsaD"/>
    <property type="match status" value="1"/>
</dbReference>
<dbReference type="Proteomes" id="UP000253065">
    <property type="component" value="Unassembled WGS sequence"/>
</dbReference>
<evidence type="ECO:0000256" key="3">
    <source>
        <dbReference type="ARBA" id="ARBA00019012"/>
    </source>
</evidence>
<reference evidence="9 10" key="1">
    <citation type="submission" date="2018-07" db="EMBL/GenBank/DDBJ databases">
        <title>Freshwater and sediment microbial communities from various areas in North America, analyzing microbe dynamics in response to fracking.</title>
        <authorList>
            <person name="Lamendella R."/>
        </authorList>
    </citation>
    <scope>NUCLEOTIDE SEQUENCE [LARGE SCALE GENOMIC DNA]</scope>
    <source>
        <strain evidence="9 10">114E</strain>
        <strain evidence="8 11">114E_o</strain>
    </source>
</reference>
<comment type="subcellular location">
    <subcellularLocation>
        <location evidence="1">Cytoplasm</location>
    </subcellularLocation>
</comment>
<dbReference type="NCBIfam" id="TIGR03725">
    <property type="entry name" value="T6A_YeaZ"/>
    <property type="match status" value="1"/>
</dbReference>
<dbReference type="RefSeq" id="WP_113879888.1">
    <property type="nucleotide sequence ID" value="NZ_QNSA01000006.1"/>
</dbReference>
<evidence type="ECO:0000259" key="7">
    <source>
        <dbReference type="Pfam" id="PF00814"/>
    </source>
</evidence>
<proteinExistence type="inferred from homology"/>
<dbReference type="SUPFAM" id="SSF53067">
    <property type="entry name" value="Actin-like ATPase domain"/>
    <property type="match status" value="2"/>
</dbReference>
<evidence type="ECO:0000313" key="9">
    <source>
        <dbReference type="EMBL" id="RCW34187.1"/>
    </source>
</evidence>
<gene>
    <name evidence="9" type="ORF">DET51_106229</name>
    <name evidence="8" type="ORF">DET64_106228</name>
</gene>
<evidence type="ECO:0000256" key="1">
    <source>
        <dbReference type="ARBA" id="ARBA00004496"/>
    </source>
</evidence>
<dbReference type="Proteomes" id="UP000252795">
    <property type="component" value="Unassembled WGS sequence"/>
</dbReference>
<evidence type="ECO:0000313" key="8">
    <source>
        <dbReference type="EMBL" id="RBP73367.1"/>
    </source>
</evidence>
<evidence type="ECO:0000256" key="6">
    <source>
        <dbReference type="ARBA" id="ARBA00032446"/>
    </source>
</evidence>
<dbReference type="PANTHER" id="PTHR11735:SF11">
    <property type="entry name" value="TRNA THREONYLCARBAMOYLADENOSINE BIOSYNTHESIS PROTEIN TSAB"/>
    <property type="match status" value="1"/>
</dbReference>
<organism evidence="9 10">
    <name type="scientific">Marinobacter nauticus</name>
    <name type="common">Marinobacter hydrocarbonoclasticus</name>
    <name type="synonym">Marinobacter aquaeolei</name>
    <dbReference type="NCBI Taxonomy" id="2743"/>
    <lineage>
        <taxon>Bacteria</taxon>
        <taxon>Pseudomonadati</taxon>
        <taxon>Pseudomonadota</taxon>
        <taxon>Gammaproteobacteria</taxon>
        <taxon>Pseudomonadales</taxon>
        <taxon>Marinobacteraceae</taxon>
        <taxon>Marinobacter</taxon>
    </lineage>
</organism>
<dbReference type="CDD" id="cd24032">
    <property type="entry name" value="ASKHA_NBD_TsaB"/>
    <property type="match status" value="1"/>
</dbReference>
<evidence type="ECO:0000256" key="5">
    <source>
        <dbReference type="ARBA" id="ARBA00022694"/>
    </source>
</evidence>
<dbReference type="Gene3D" id="3.30.420.40">
    <property type="match status" value="2"/>
</dbReference>
<dbReference type="GO" id="GO:0002949">
    <property type="term" value="P:tRNA threonylcarbamoyladenosine modification"/>
    <property type="evidence" value="ECO:0007669"/>
    <property type="project" value="InterPro"/>
</dbReference>
<feature type="domain" description="Gcp-like" evidence="7">
    <location>
        <begin position="28"/>
        <end position="131"/>
    </location>
</feature>
<keyword evidence="4" id="KW-0963">Cytoplasm</keyword>
<dbReference type="EMBL" id="QPJB01000006">
    <property type="protein sequence ID" value="RCW34187.1"/>
    <property type="molecule type" value="Genomic_DNA"/>
</dbReference>
<dbReference type="GO" id="GO:0005829">
    <property type="term" value="C:cytosol"/>
    <property type="evidence" value="ECO:0007669"/>
    <property type="project" value="TreeGrafter"/>
</dbReference>
<dbReference type="InterPro" id="IPR000905">
    <property type="entry name" value="Gcp-like_dom"/>
</dbReference>
<evidence type="ECO:0000313" key="10">
    <source>
        <dbReference type="Proteomes" id="UP000252795"/>
    </source>
</evidence>
<evidence type="ECO:0000313" key="11">
    <source>
        <dbReference type="Proteomes" id="UP000253065"/>
    </source>
</evidence>
<keyword evidence="5" id="KW-0819">tRNA processing</keyword>
<evidence type="ECO:0000256" key="4">
    <source>
        <dbReference type="ARBA" id="ARBA00022490"/>
    </source>
</evidence>
<evidence type="ECO:0000256" key="2">
    <source>
        <dbReference type="ARBA" id="ARBA00010493"/>
    </source>
</evidence>
<name>A0A368UZ28_MARNT</name>
<dbReference type="InterPro" id="IPR043129">
    <property type="entry name" value="ATPase_NBD"/>
</dbReference>
<keyword evidence="11" id="KW-1185">Reference proteome</keyword>
<dbReference type="EMBL" id="QNSA01000006">
    <property type="protein sequence ID" value="RBP73367.1"/>
    <property type="molecule type" value="Genomic_DNA"/>
</dbReference>
<dbReference type="AlphaFoldDB" id="A0A368UZ28"/>
<comment type="similarity">
    <text evidence="2">Belongs to the KAE1 / TsaD family. TsaB subfamily.</text>
</comment>
<comment type="caution">
    <text evidence="9">The sequence shown here is derived from an EMBL/GenBank/DDBJ whole genome shotgun (WGS) entry which is preliminary data.</text>
</comment>
<dbReference type="InterPro" id="IPR022496">
    <property type="entry name" value="T6A_TsaB"/>
</dbReference>
<accession>A0A368UZ28</accession>
<dbReference type="PANTHER" id="PTHR11735">
    <property type="entry name" value="TRNA N6-ADENOSINE THREONYLCARBAMOYLTRANSFERASE"/>
    <property type="match status" value="1"/>
</dbReference>